<keyword evidence="4" id="KW-0902">Two-component regulatory system</keyword>
<feature type="domain" description="Response regulatory" evidence="13">
    <location>
        <begin position="4"/>
        <end position="120"/>
    </location>
</feature>
<keyword evidence="2" id="KW-0547">Nucleotide-binding</keyword>
<evidence type="ECO:0000256" key="5">
    <source>
        <dbReference type="ARBA" id="ARBA00023015"/>
    </source>
</evidence>
<dbReference type="AlphaFoldDB" id="A0A317PQX9"/>
<feature type="modified residue" description="4-aspartylphosphate" evidence="11">
    <location>
        <position position="53"/>
    </location>
</feature>
<evidence type="ECO:0000256" key="7">
    <source>
        <dbReference type="ARBA" id="ARBA00023159"/>
    </source>
</evidence>
<evidence type="ECO:0000256" key="1">
    <source>
        <dbReference type="ARBA" id="ARBA00022553"/>
    </source>
</evidence>
<dbReference type="Pfam" id="PF00158">
    <property type="entry name" value="Sigma54_activat"/>
    <property type="match status" value="1"/>
</dbReference>
<dbReference type="CDD" id="cd17550">
    <property type="entry name" value="REC_NtrX-like"/>
    <property type="match status" value="1"/>
</dbReference>
<evidence type="ECO:0000313" key="15">
    <source>
        <dbReference type="Proteomes" id="UP000246352"/>
    </source>
</evidence>
<dbReference type="InterPro" id="IPR025944">
    <property type="entry name" value="Sigma_54_int_dom_CS"/>
</dbReference>
<dbReference type="InterPro" id="IPR002078">
    <property type="entry name" value="Sigma_54_int"/>
</dbReference>
<comment type="caution">
    <text evidence="14">The sequence shown here is derived from an EMBL/GenBank/DDBJ whole genome shotgun (WGS) entry which is preliminary data.</text>
</comment>
<dbReference type="PROSITE" id="PS50110">
    <property type="entry name" value="RESPONSE_REGULATORY"/>
    <property type="match status" value="1"/>
</dbReference>
<dbReference type="PRINTS" id="PR01590">
    <property type="entry name" value="HTHFIS"/>
</dbReference>
<dbReference type="InterPro" id="IPR011006">
    <property type="entry name" value="CheY-like_superfamily"/>
</dbReference>
<keyword evidence="15" id="KW-1185">Reference proteome</keyword>
<keyword evidence="3" id="KW-0067">ATP-binding</keyword>
<dbReference type="PROSITE" id="PS00688">
    <property type="entry name" value="SIGMA54_INTERACT_3"/>
    <property type="match status" value="1"/>
</dbReference>
<evidence type="ECO:0000256" key="4">
    <source>
        <dbReference type="ARBA" id="ARBA00023012"/>
    </source>
</evidence>
<feature type="domain" description="Sigma-54 factor interaction" evidence="12">
    <location>
        <begin position="142"/>
        <end position="368"/>
    </location>
</feature>
<dbReference type="GO" id="GO:0006355">
    <property type="term" value="P:regulation of DNA-templated transcription"/>
    <property type="evidence" value="ECO:0007669"/>
    <property type="project" value="InterPro"/>
</dbReference>
<evidence type="ECO:0000256" key="10">
    <source>
        <dbReference type="ARBA" id="ARBA00067650"/>
    </source>
</evidence>
<dbReference type="Gene3D" id="1.10.10.60">
    <property type="entry name" value="Homeodomain-like"/>
    <property type="match status" value="1"/>
</dbReference>
<evidence type="ECO:0000313" key="14">
    <source>
        <dbReference type="EMBL" id="PWW03891.1"/>
    </source>
</evidence>
<dbReference type="PANTHER" id="PTHR32071:SF17">
    <property type="entry name" value="TRANSCRIPTIONAL REGULATOR (NTRC FAMILY)"/>
    <property type="match status" value="1"/>
</dbReference>
<organism evidence="14 15">
    <name type="scientific">Hoeflea marina</name>
    <dbReference type="NCBI Taxonomy" id="274592"/>
    <lineage>
        <taxon>Bacteria</taxon>
        <taxon>Pseudomonadati</taxon>
        <taxon>Pseudomonadota</taxon>
        <taxon>Alphaproteobacteria</taxon>
        <taxon>Hyphomicrobiales</taxon>
        <taxon>Rhizobiaceae</taxon>
        <taxon>Hoeflea</taxon>
    </lineage>
</organism>
<name>A0A317PQX9_9HYPH</name>
<dbReference type="GO" id="GO:0043565">
    <property type="term" value="F:sequence-specific DNA binding"/>
    <property type="evidence" value="ECO:0007669"/>
    <property type="project" value="InterPro"/>
</dbReference>
<reference evidence="14 15" key="1">
    <citation type="submission" date="2018-05" db="EMBL/GenBank/DDBJ databases">
        <title>Genomic Encyclopedia of Type Strains, Phase IV (KMG-IV): sequencing the most valuable type-strain genomes for metagenomic binning, comparative biology and taxonomic classification.</title>
        <authorList>
            <person name="Goeker M."/>
        </authorList>
    </citation>
    <scope>NUCLEOTIDE SEQUENCE [LARGE SCALE GENOMIC DNA]</scope>
    <source>
        <strain evidence="14 15">DSM 16791</strain>
    </source>
</reference>
<dbReference type="InterPro" id="IPR003593">
    <property type="entry name" value="AAA+_ATPase"/>
</dbReference>
<evidence type="ECO:0000259" key="12">
    <source>
        <dbReference type="PROSITE" id="PS50045"/>
    </source>
</evidence>
<dbReference type="InterPro" id="IPR002197">
    <property type="entry name" value="HTH_Fis"/>
</dbReference>
<keyword evidence="8" id="KW-0804">Transcription</keyword>
<protein>
    <recommendedName>
        <fullName evidence="10">C4-dicarboxylate transport transcriptional regulatory protein DctD</fullName>
    </recommendedName>
</protein>
<dbReference type="PANTHER" id="PTHR32071">
    <property type="entry name" value="TRANSCRIPTIONAL REGULATORY PROTEIN"/>
    <property type="match status" value="1"/>
</dbReference>
<evidence type="ECO:0000256" key="9">
    <source>
        <dbReference type="ARBA" id="ARBA00059408"/>
    </source>
</evidence>
<dbReference type="EMBL" id="QGTR01000001">
    <property type="protein sequence ID" value="PWW03891.1"/>
    <property type="molecule type" value="Genomic_DNA"/>
</dbReference>
<dbReference type="SUPFAM" id="SSF52540">
    <property type="entry name" value="P-loop containing nucleoside triphosphate hydrolases"/>
    <property type="match status" value="1"/>
</dbReference>
<dbReference type="Pfam" id="PF00072">
    <property type="entry name" value="Response_reg"/>
    <property type="match status" value="1"/>
</dbReference>
<dbReference type="SUPFAM" id="SSF46689">
    <property type="entry name" value="Homeodomain-like"/>
    <property type="match status" value="1"/>
</dbReference>
<dbReference type="GO" id="GO:0005524">
    <property type="term" value="F:ATP binding"/>
    <property type="evidence" value="ECO:0007669"/>
    <property type="project" value="UniProtKB-KW"/>
</dbReference>
<dbReference type="InterPro" id="IPR058031">
    <property type="entry name" value="AAA_lid_NorR"/>
</dbReference>
<dbReference type="Pfam" id="PF25601">
    <property type="entry name" value="AAA_lid_14"/>
    <property type="match status" value="1"/>
</dbReference>
<dbReference type="SMART" id="SM00448">
    <property type="entry name" value="REC"/>
    <property type="match status" value="1"/>
</dbReference>
<evidence type="ECO:0000259" key="13">
    <source>
        <dbReference type="PROSITE" id="PS50110"/>
    </source>
</evidence>
<keyword evidence="7" id="KW-0010">Activator</keyword>
<dbReference type="PROSITE" id="PS50045">
    <property type="entry name" value="SIGMA54_INTERACT_4"/>
    <property type="match status" value="1"/>
</dbReference>
<keyword evidence="5" id="KW-0805">Transcription regulation</keyword>
<dbReference type="InterPro" id="IPR001789">
    <property type="entry name" value="Sig_transdc_resp-reg_receiver"/>
</dbReference>
<evidence type="ECO:0000256" key="2">
    <source>
        <dbReference type="ARBA" id="ARBA00022741"/>
    </source>
</evidence>
<keyword evidence="1 11" id="KW-0597">Phosphoprotein</keyword>
<evidence type="ECO:0000256" key="11">
    <source>
        <dbReference type="PROSITE-ProRule" id="PRU00169"/>
    </source>
</evidence>
<comment type="function">
    <text evidence="9">Member of the two-component regulatory system DctB/DctD involved in the transport of C4-dicarboxylates. When activated by DctB acts in conjunction with sigma-54 to activate the transcription of dctA.</text>
</comment>
<dbReference type="SUPFAM" id="SSF52172">
    <property type="entry name" value="CheY-like"/>
    <property type="match status" value="1"/>
</dbReference>
<dbReference type="FunFam" id="3.40.50.300:FF:000006">
    <property type="entry name" value="DNA-binding transcriptional regulator NtrC"/>
    <property type="match status" value="1"/>
</dbReference>
<dbReference type="SMART" id="SM00382">
    <property type="entry name" value="AAA"/>
    <property type="match status" value="1"/>
</dbReference>
<sequence>MASDILVVDDEKDIRDIISGILSDEGHETRTAHDSDSALQAISDRVPRLVFLDIWMQGSRLDGLALLDEIKSRYPELPVVMISGHGNIETAVSAIRRGAYDFIEKPFKADRLVLIAERALETSNLKREVSDLKRRSGDPVELIGTSVAVSQLKQVIEKVAPTNSRVMILGPSGCGKELVARLIHRKSSRAGGPFVVLNAAAITPERMEVALFGTESTSSHERKVGALEEAHGGILYLDEVADMPRGTQSKILRVLVDQQFERVGGTKRVKVDVRIISSTAINLEDLISAGDFREDLYHRLAVVPVKVPSLMERREDIPFLVDTFMRQISEQAGIRNRRIGEDALAVIQAHTWPGNIRQLRNYMERLMILARTDGPDSIISADMLPDDVSDMLPKTGAGDSNLIMTIPLREAREMFERDYLIAQINRFGGNISRTAEFVGMERSALHRKLKSLGV</sequence>
<dbReference type="Gene3D" id="1.10.8.60">
    <property type="match status" value="1"/>
</dbReference>
<evidence type="ECO:0000256" key="6">
    <source>
        <dbReference type="ARBA" id="ARBA00023125"/>
    </source>
</evidence>
<dbReference type="InterPro" id="IPR025943">
    <property type="entry name" value="Sigma_54_int_dom_ATP-bd_2"/>
</dbReference>
<proteinExistence type="predicted"/>
<dbReference type="GO" id="GO:0000160">
    <property type="term" value="P:phosphorelay signal transduction system"/>
    <property type="evidence" value="ECO:0007669"/>
    <property type="project" value="UniProtKB-KW"/>
</dbReference>
<dbReference type="InterPro" id="IPR027417">
    <property type="entry name" value="P-loop_NTPase"/>
</dbReference>
<dbReference type="InterPro" id="IPR009057">
    <property type="entry name" value="Homeodomain-like_sf"/>
</dbReference>
<dbReference type="Gene3D" id="3.40.50.2300">
    <property type="match status" value="1"/>
</dbReference>
<dbReference type="PROSITE" id="PS00676">
    <property type="entry name" value="SIGMA54_INTERACT_2"/>
    <property type="match status" value="1"/>
</dbReference>
<dbReference type="Proteomes" id="UP000246352">
    <property type="component" value="Unassembled WGS sequence"/>
</dbReference>
<dbReference type="CDD" id="cd00009">
    <property type="entry name" value="AAA"/>
    <property type="match status" value="1"/>
</dbReference>
<evidence type="ECO:0000256" key="3">
    <source>
        <dbReference type="ARBA" id="ARBA00022840"/>
    </source>
</evidence>
<dbReference type="RefSeq" id="WP_110030390.1">
    <property type="nucleotide sequence ID" value="NZ_QGTR01000001.1"/>
</dbReference>
<dbReference type="FunFam" id="1.10.10.60:FF:000165">
    <property type="entry name" value="Two-component system nitrogen regulation response regulator NtrX"/>
    <property type="match status" value="1"/>
</dbReference>
<dbReference type="FunFam" id="3.40.50.2300:FF:000018">
    <property type="entry name" value="DNA-binding transcriptional regulator NtrC"/>
    <property type="match status" value="1"/>
</dbReference>
<dbReference type="OrthoDB" id="9804019at2"/>
<accession>A0A317PQX9</accession>
<keyword evidence="6" id="KW-0238">DNA-binding</keyword>
<gene>
    <name evidence="14" type="ORF">DFR52_101580</name>
</gene>
<evidence type="ECO:0000256" key="8">
    <source>
        <dbReference type="ARBA" id="ARBA00023163"/>
    </source>
</evidence>
<dbReference type="Pfam" id="PF02954">
    <property type="entry name" value="HTH_8"/>
    <property type="match status" value="1"/>
</dbReference>
<dbReference type="Gene3D" id="3.40.50.300">
    <property type="entry name" value="P-loop containing nucleotide triphosphate hydrolases"/>
    <property type="match status" value="1"/>
</dbReference>